<keyword evidence="6" id="KW-1185">Reference proteome</keyword>
<dbReference type="Pfam" id="PF01885">
    <property type="entry name" value="PTS_2-RNA"/>
    <property type="match status" value="1"/>
</dbReference>
<dbReference type="Proteomes" id="UP000186817">
    <property type="component" value="Unassembled WGS sequence"/>
</dbReference>
<dbReference type="EMBL" id="LSRX01000737">
    <property type="protein sequence ID" value="OLP89922.1"/>
    <property type="molecule type" value="Genomic_DNA"/>
</dbReference>
<evidence type="ECO:0000256" key="4">
    <source>
        <dbReference type="SAM" id="MobiDB-lite"/>
    </source>
</evidence>
<comment type="function">
    <text evidence="1">Catalyzes the last step of tRNA splicing, the transfer of the splice junction 2'-phosphate from ligated tRNA to NAD to produce ADP-ribose 1''-2'' cyclic phosphate.</text>
</comment>
<dbReference type="Gene3D" id="1.10.10.970">
    <property type="entry name" value="RNA 2'-phosphotransferase, Tpt1/KptA family, N-terminal domain"/>
    <property type="match status" value="1"/>
</dbReference>
<sequence>MSQWGSKRKEEKAQRLRGSFRARSDADRRRLVKILRHEAHFLGIPVREDGWVSLRDLNYYVGTTSREDLEVLAGRDNKQRMVLYTDRETWIAAESGHSMSGVVGLPVPTSPEEEEVQGHWGTKEASEPLEVLAKTARALGEVATEEDEEMPAADETAASGAPKRPKRVVLATGQLALLRALAAANASNWADIQRTLKETPGDAEDKEDLVNNLTDLAATFAKNRAECSKAAALKAEKLADLEGEEAEYLAALPPHLVELERKNPVRPSLSAHLGWVEHDRFKRDVEAAGVWMARRREKSRLRAAKHRASKQAETAGNTAQDPVADRADAGDHLSFQLGEAAREPQSGKYIYLLYCTVSRDDTFKLKISRIQADKLAWIPKFTGFRNAHIITPPCRQPAACDTLLV</sequence>
<dbReference type="GO" id="GO:0000215">
    <property type="term" value="F:tRNA 2'-phosphotransferase activity"/>
    <property type="evidence" value="ECO:0007669"/>
    <property type="project" value="UniProtKB-EC"/>
</dbReference>
<comment type="catalytic activity">
    <reaction evidence="3">
        <text>2'-phospho-[ligated tRNA] + NAD(+) = mature tRNA + ADP-alpha-D-ribose 1'',2''-cyclic phosphate + nicotinamide</text>
        <dbReference type="Rhea" id="RHEA:23324"/>
        <dbReference type="Rhea" id="RHEA-COMP:11106"/>
        <dbReference type="Rhea" id="RHEA-COMP:11107"/>
        <dbReference type="ChEBI" id="CHEBI:17154"/>
        <dbReference type="ChEBI" id="CHEBI:57540"/>
        <dbReference type="ChEBI" id="CHEBI:76596"/>
        <dbReference type="ChEBI" id="CHEBI:82883"/>
        <dbReference type="ChEBI" id="CHEBI:85027"/>
        <dbReference type="EC" id="2.7.1.160"/>
    </reaction>
</comment>
<proteinExistence type="predicted"/>
<gene>
    <name evidence="5" type="ORF">AK812_SmicGene28586</name>
</gene>
<evidence type="ECO:0000313" key="5">
    <source>
        <dbReference type="EMBL" id="OLP89922.1"/>
    </source>
</evidence>
<evidence type="ECO:0000256" key="3">
    <source>
        <dbReference type="ARBA" id="ARBA00047949"/>
    </source>
</evidence>
<reference evidence="5 6" key="1">
    <citation type="submission" date="2016-02" db="EMBL/GenBank/DDBJ databases">
        <title>Genome analysis of coral dinoflagellate symbionts highlights evolutionary adaptations to a symbiotic lifestyle.</title>
        <authorList>
            <person name="Aranda M."/>
            <person name="Li Y."/>
            <person name="Liew Y.J."/>
            <person name="Baumgarten S."/>
            <person name="Simakov O."/>
            <person name="Wilson M."/>
            <person name="Piel J."/>
            <person name="Ashoor H."/>
            <person name="Bougouffa S."/>
            <person name="Bajic V.B."/>
            <person name="Ryu T."/>
            <person name="Ravasi T."/>
            <person name="Bayer T."/>
            <person name="Micklem G."/>
            <person name="Kim H."/>
            <person name="Bhak J."/>
            <person name="Lajeunesse T.C."/>
            <person name="Voolstra C.R."/>
        </authorList>
    </citation>
    <scope>NUCLEOTIDE SEQUENCE [LARGE SCALE GENOMIC DNA]</scope>
    <source>
        <strain evidence="5 6">CCMP2467</strain>
    </source>
</reference>
<feature type="compositionally biased region" description="Acidic residues" evidence="4">
    <location>
        <begin position="143"/>
        <end position="152"/>
    </location>
</feature>
<evidence type="ECO:0000313" key="6">
    <source>
        <dbReference type="Proteomes" id="UP000186817"/>
    </source>
</evidence>
<dbReference type="EC" id="2.7.1.160" evidence="2"/>
<evidence type="ECO:0000256" key="1">
    <source>
        <dbReference type="ARBA" id="ARBA00003343"/>
    </source>
</evidence>
<feature type="compositionally biased region" description="Polar residues" evidence="4">
    <location>
        <begin position="311"/>
        <end position="320"/>
    </location>
</feature>
<dbReference type="InterPro" id="IPR042080">
    <property type="entry name" value="RNA_2'-PTrans_N"/>
</dbReference>
<evidence type="ECO:0000256" key="2">
    <source>
        <dbReference type="ARBA" id="ARBA00012007"/>
    </source>
</evidence>
<comment type="caution">
    <text evidence="5">The sequence shown here is derived from an EMBL/GenBank/DDBJ whole genome shotgun (WGS) entry which is preliminary data.</text>
</comment>
<dbReference type="SUPFAM" id="SSF56399">
    <property type="entry name" value="ADP-ribosylation"/>
    <property type="match status" value="1"/>
</dbReference>
<dbReference type="InterPro" id="IPR002745">
    <property type="entry name" value="Ptrans_KptA/Tpt1"/>
</dbReference>
<dbReference type="AlphaFoldDB" id="A0A1Q9D411"/>
<organism evidence="5 6">
    <name type="scientific">Symbiodinium microadriaticum</name>
    <name type="common">Dinoflagellate</name>
    <name type="synonym">Zooxanthella microadriatica</name>
    <dbReference type="NCBI Taxonomy" id="2951"/>
    <lineage>
        <taxon>Eukaryota</taxon>
        <taxon>Sar</taxon>
        <taxon>Alveolata</taxon>
        <taxon>Dinophyceae</taxon>
        <taxon>Suessiales</taxon>
        <taxon>Symbiodiniaceae</taxon>
        <taxon>Symbiodinium</taxon>
    </lineage>
</organism>
<protein>
    <recommendedName>
        <fullName evidence="2">2'-phosphotransferase</fullName>
        <ecNumber evidence="2">2.7.1.160</ecNumber>
    </recommendedName>
</protein>
<name>A0A1Q9D411_SYMMI</name>
<accession>A0A1Q9D411</accession>
<feature type="region of interest" description="Disordered" evidence="4">
    <location>
        <begin position="142"/>
        <end position="164"/>
    </location>
</feature>
<dbReference type="OrthoDB" id="429489at2759"/>
<feature type="region of interest" description="Disordered" evidence="4">
    <location>
        <begin position="302"/>
        <end position="325"/>
    </location>
</feature>